<protein>
    <submittedName>
        <fullName evidence="1">Uncharacterized protein</fullName>
    </submittedName>
</protein>
<accession>A0A8S5QI85</accession>
<name>A0A8S5QI85_9CAUD</name>
<organism evidence="1">
    <name type="scientific">Siphoviridae sp. ctiOl67</name>
    <dbReference type="NCBI Taxonomy" id="2825622"/>
    <lineage>
        <taxon>Viruses</taxon>
        <taxon>Duplodnaviria</taxon>
        <taxon>Heunggongvirae</taxon>
        <taxon>Uroviricota</taxon>
        <taxon>Caudoviricetes</taxon>
    </lineage>
</organism>
<dbReference type="EMBL" id="BK015666">
    <property type="protein sequence ID" value="DAE19014.1"/>
    <property type="molecule type" value="Genomic_DNA"/>
</dbReference>
<reference evidence="1" key="1">
    <citation type="journal article" date="2021" name="Proc. Natl. Acad. Sci. U.S.A.">
        <title>A Catalog of Tens of Thousands of Viruses from Human Metagenomes Reveals Hidden Associations with Chronic Diseases.</title>
        <authorList>
            <person name="Tisza M.J."/>
            <person name="Buck C.B."/>
        </authorList>
    </citation>
    <scope>NUCLEOTIDE SEQUENCE</scope>
    <source>
        <strain evidence="1">CtiOl67</strain>
    </source>
</reference>
<sequence length="34" mass="3978">MIDNISKFSMWRDLSFRGITNSTKIFKLPENSSI</sequence>
<evidence type="ECO:0000313" key="1">
    <source>
        <dbReference type="EMBL" id="DAE19014.1"/>
    </source>
</evidence>
<proteinExistence type="predicted"/>